<dbReference type="PANTHER" id="PTHR43459:SF1">
    <property type="entry name" value="EG:BACN32G11.4 PROTEIN"/>
    <property type="match status" value="1"/>
</dbReference>
<sequence>MTDQVLLNRQDGLLTITLNRPERRNAMTPAMTAALTEALAAAAEDDAVRAVLLTGAGGHFCVGGDVKAMNEGAGADRPVGQRLHTLRDRMSAAFYLHTMPKPTIAAIEGSAAGAGLSLAMACDLRICAEDAKLTTAFAKVALSGDFGGSYFLTHILGGAKARELYLLSPLLSGAEAAEIGLVTRALPAGAVMETARGLAADLAAGPTLTYGRMKQNLTLAATGGSLADCLDQEARNHTLSMLTADHREAAAAFVEKRKAAFAGA</sequence>
<dbReference type="InterPro" id="IPR014748">
    <property type="entry name" value="Enoyl-CoA_hydra_C"/>
</dbReference>
<dbReference type="Gene3D" id="3.90.226.10">
    <property type="entry name" value="2-enoyl-CoA Hydratase, Chain A, domain 1"/>
    <property type="match status" value="1"/>
</dbReference>
<dbReference type="CDD" id="cd06558">
    <property type="entry name" value="crotonase-like"/>
    <property type="match status" value="1"/>
</dbReference>
<proteinExistence type="inferred from homology"/>
<keyword evidence="4" id="KW-1185">Reference proteome</keyword>
<dbReference type="InterPro" id="IPR001753">
    <property type="entry name" value="Enoyl-CoA_hydra/iso"/>
</dbReference>
<dbReference type="EMBL" id="NIPW01000027">
    <property type="protein sequence ID" value="OWJ76609.1"/>
    <property type="molecule type" value="Genomic_DNA"/>
</dbReference>
<protein>
    <submittedName>
        <fullName evidence="3">Enoyl-CoA hydratase</fullName>
    </submittedName>
</protein>
<name>A0A212A9S1_9RHOB</name>
<dbReference type="GO" id="GO:0003824">
    <property type="term" value="F:catalytic activity"/>
    <property type="evidence" value="ECO:0007669"/>
    <property type="project" value="InterPro"/>
</dbReference>
<comment type="similarity">
    <text evidence="1 2">Belongs to the enoyl-CoA hydratase/isomerase family.</text>
</comment>
<comment type="caution">
    <text evidence="3">The sequence shown here is derived from an EMBL/GenBank/DDBJ whole genome shotgun (WGS) entry which is preliminary data.</text>
</comment>
<dbReference type="SUPFAM" id="SSF52096">
    <property type="entry name" value="ClpP/crotonase"/>
    <property type="match status" value="1"/>
</dbReference>
<dbReference type="AlphaFoldDB" id="A0A212A9S1"/>
<gene>
    <name evidence="3" type="ORF">CDV49_14035</name>
</gene>
<dbReference type="Pfam" id="PF00378">
    <property type="entry name" value="ECH_1"/>
    <property type="match status" value="1"/>
</dbReference>
<dbReference type="OrthoDB" id="7619812at2"/>
<dbReference type="InterPro" id="IPR029045">
    <property type="entry name" value="ClpP/crotonase-like_dom_sf"/>
</dbReference>
<reference evidence="3 4" key="1">
    <citation type="submission" date="2016-12" db="EMBL/GenBank/DDBJ databases">
        <title>Comparison of Traditional DNA-DNA Hybridization with In Silico Genomic Analysis.</title>
        <authorList>
            <person name="Nicholson A.C."/>
            <person name="Humrighouse B.W."/>
            <person name="Graziano J."/>
            <person name="Lasker B."/>
            <person name="Whitney A.M."/>
            <person name="Mcquiston J.R."/>
        </authorList>
    </citation>
    <scope>NUCLEOTIDE SEQUENCE [LARGE SCALE GENOMIC DNA]</scope>
    <source>
        <strain evidence="3 4">H2240</strain>
    </source>
</reference>
<dbReference type="PANTHER" id="PTHR43459">
    <property type="entry name" value="ENOYL-COA HYDRATASE"/>
    <property type="match status" value="1"/>
</dbReference>
<evidence type="ECO:0000313" key="4">
    <source>
        <dbReference type="Proteomes" id="UP000196878"/>
    </source>
</evidence>
<dbReference type="Proteomes" id="UP000196878">
    <property type="component" value="Unassembled WGS sequence"/>
</dbReference>
<evidence type="ECO:0000256" key="2">
    <source>
        <dbReference type="RuleBase" id="RU003707"/>
    </source>
</evidence>
<dbReference type="Gene3D" id="1.10.12.10">
    <property type="entry name" value="Lyase 2-enoyl-coa Hydratase, Chain A, domain 2"/>
    <property type="match status" value="1"/>
</dbReference>
<accession>A0A212A9S1</accession>
<evidence type="ECO:0000256" key="1">
    <source>
        <dbReference type="ARBA" id="ARBA00005254"/>
    </source>
</evidence>
<evidence type="ECO:0000313" key="3">
    <source>
        <dbReference type="EMBL" id="OWJ76609.1"/>
    </source>
</evidence>
<dbReference type="InterPro" id="IPR018376">
    <property type="entry name" value="Enoyl-CoA_hyd/isom_CS"/>
</dbReference>
<dbReference type="RefSeq" id="WP_088216047.1">
    <property type="nucleotide sequence ID" value="NZ_NIPW01000027.1"/>
</dbReference>
<dbReference type="PROSITE" id="PS00166">
    <property type="entry name" value="ENOYL_COA_HYDRATASE"/>
    <property type="match status" value="1"/>
</dbReference>
<organism evidence="3 4">
    <name type="scientific">Haematobacter genomosp. 1</name>
    <dbReference type="NCBI Taxonomy" id="366618"/>
    <lineage>
        <taxon>Bacteria</taxon>
        <taxon>Pseudomonadati</taxon>
        <taxon>Pseudomonadota</taxon>
        <taxon>Alphaproteobacteria</taxon>
        <taxon>Rhodobacterales</taxon>
        <taxon>Paracoccaceae</taxon>
        <taxon>Haematobacter</taxon>
    </lineage>
</organism>